<dbReference type="InterPro" id="IPR003313">
    <property type="entry name" value="AraC-bd"/>
</dbReference>
<dbReference type="Pfam" id="PF02311">
    <property type="entry name" value="AraC_binding"/>
    <property type="match status" value="1"/>
</dbReference>
<dbReference type="SUPFAM" id="SSF51215">
    <property type="entry name" value="Regulatory protein AraC"/>
    <property type="match status" value="1"/>
</dbReference>
<dbReference type="Pfam" id="PF12833">
    <property type="entry name" value="HTH_18"/>
    <property type="match status" value="1"/>
</dbReference>
<dbReference type="InterPro" id="IPR018060">
    <property type="entry name" value="HTH_AraC"/>
</dbReference>
<evidence type="ECO:0000256" key="2">
    <source>
        <dbReference type="ARBA" id="ARBA00023125"/>
    </source>
</evidence>
<dbReference type="InterPro" id="IPR037923">
    <property type="entry name" value="HTH-like"/>
</dbReference>
<evidence type="ECO:0000256" key="1">
    <source>
        <dbReference type="ARBA" id="ARBA00023015"/>
    </source>
</evidence>
<dbReference type="InterPro" id="IPR009057">
    <property type="entry name" value="Homeodomain-like_sf"/>
</dbReference>
<keyword evidence="1" id="KW-0805">Transcription regulation</keyword>
<sequence length="297" mass="33938">MDSGPRAESMTKEGIQLYSLIESLTGVELIRIVDQPPIQQVEQKVIIPHRHDHYCCFFLEKGELAFSLDFQQFTIPSSSLLVSCPGQVHQLGSAKDVAGWFMAFEARFVDPKARMVIEQSFANVVLLDLSPEDQRWFAAIFELIQSTQAGTESQSFNPQLLQALINALFYKLVAVFQSQEDQRIQAHSLRRIEIVKTFRQLVQEQFLVLKKPADYAVRMNLTVSYLNDSLKSVTGFSSTYLIQHEVIREAQRLLIYTDKSVKEIAFVLGYNDTKYFIRLFGKTAGRSPITFRKANKL</sequence>
<gene>
    <name evidence="5" type="ORF">GJR95_17320</name>
</gene>
<dbReference type="KEGG" id="senf:GJR95_17320"/>
<name>A0A6P1VVK2_9BACT</name>
<dbReference type="SUPFAM" id="SSF46689">
    <property type="entry name" value="Homeodomain-like"/>
    <property type="match status" value="1"/>
</dbReference>
<keyword evidence="6" id="KW-1185">Reference proteome</keyword>
<keyword evidence="2" id="KW-0238">DNA-binding</keyword>
<protein>
    <submittedName>
        <fullName evidence="5">Helix-turn-helix domain-containing protein</fullName>
    </submittedName>
</protein>
<dbReference type="SMART" id="SM00342">
    <property type="entry name" value="HTH_ARAC"/>
    <property type="match status" value="1"/>
</dbReference>
<dbReference type="PANTHER" id="PTHR43280">
    <property type="entry name" value="ARAC-FAMILY TRANSCRIPTIONAL REGULATOR"/>
    <property type="match status" value="1"/>
</dbReference>
<proteinExistence type="predicted"/>
<dbReference type="Gene3D" id="1.10.10.60">
    <property type="entry name" value="Homeodomain-like"/>
    <property type="match status" value="1"/>
</dbReference>
<dbReference type="GO" id="GO:0043565">
    <property type="term" value="F:sequence-specific DNA binding"/>
    <property type="evidence" value="ECO:0007669"/>
    <property type="project" value="InterPro"/>
</dbReference>
<dbReference type="PANTHER" id="PTHR43280:SF32">
    <property type="entry name" value="TRANSCRIPTIONAL REGULATORY PROTEIN"/>
    <property type="match status" value="1"/>
</dbReference>
<feature type="domain" description="HTH araC/xylS-type" evidence="4">
    <location>
        <begin position="196"/>
        <end position="294"/>
    </location>
</feature>
<dbReference type="PROSITE" id="PS01124">
    <property type="entry name" value="HTH_ARAC_FAMILY_2"/>
    <property type="match status" value="1"/>
</dbReference>
<organism evidence="5 6">
    <name type="scientific">Spirosoma endbachense</name>
    <dbReference type="NCBI Taxonomy" id="2666025"/>
    <lineage>
        <taxon>Bacteria</taxon>
        <taxon>Pseudomonadati</taxon>
        <taxon>Bacteroidota</taxon>
        <taxon>Cytophagia</taxon>
        <taxon>Cytophagales</taxon>
        <taxon>Cytophagaceae</taxon>
        <taxon>Spirosoma</taxon>
    </lineage>
</organism>
<dbReference type="Proteomes" id="UP000464577">
    <property type="component" value="Chromosome"/>
</dbReference>
<evidence type="ECO:0000313" key="5">
    <source>
        <dbReference type="EMBL" id="QHV96664.1"/>
    </source>
</evidence>
<dbReference type="GO" id="GO:0003700">
    <property type="term" value="F:DNA-binding transcription factor activity"/>
    <property type="evidence" value="ECO:0007669"/>
    <property type="project" value="InterPro"/>
</dbReference>
<evidence type="ECO:0000256" key="3">
    <source>
        <dbReference type="ARBA" id="ARBA00023163"/>
    </source>
</evidence>
<evidence type="ECO:0000313" key="6">
    <source>
        <dbReference type="Proteomes" id="UP000464577"/>
    </source>
</evidence>
<dbReference type="EMBL" id="CP045997">
    <property type="protein sequence ID" value="QHV96664.1"/>
    <property type="molecule type" value="Genomic_DNA"/>
</dbReference>
<evidence type="ECO:0000259" key="4">
    <source>
        <dbReference type="PROSITE" id="PS01124"/>
    </source>
</evidence>
<reference evidence="5 6" key="1">
    <citation type="submission" date="2019-11" db="EMBL/GenBank/DDBJ databases">
        <title>Spirosoma endbachense sp. nov., isolated from a natural salt meadow.</title>
        <authorList>
            <person name="Rojas J."/>
            <person name="Ambika Manirajan B."/>
            <person name="Ratering S."/>
            <person name="Suarez C."/>
            <person name="Geissler-Plaum R."/>
            <person name="Schnell S."/>
        </authorList>
    </citation>
    <scope>NUCLEOTIDE SEQUENCE [LARGE SCALE GENOMIC DNA]</scope>
    <source>
        <strain evidence="5 6">I-24</strain>
    </source>
</reference>
<keyword evidence="3" id="KW-0804">Transcription</keyword>
<dbReference type="AlphaFoldDB" id="A0A6P1VVK2"/>
<accession>A0A6P1VVK2</accession>